<reference evidence="16" key="1">
    <citation type="submission" date="2015-07" db="EMBL/GenBank/DDBJ databases">
        <title>Draft genome sequence of the purine-degrading Gottschalkia purinilyticum DSM 1384 (formerly Clostridium purinilyticum).</title>
        <authorList>
            <person name="Poehlein A."/>
            <person name="Schiel-Bengelsdorf B."/>
            <person name="Bengelsdorf F.R."/>
            <person name="Daniel R."/>
            <person name="Duerre P."/>
        </authorList>
    </citation>
    <scope>NUCLEOTIDE SEQUENCE [LARGE SCALE GENOMIC DNA]</scope>
    <source>
        <strain evidence="16">DSM 1384</strain>
    </source>
</reference>
<dbReference type="PRINTS" id="PR00409">
    <property type="entry name" value="PHDIOXRDTASE"/>
</dbReference>
<dbReference type="PROSITE" id="PS51384">
    <property type="entry name" value="FAD_FR"/>
    <property type="match status" value="1"/>
</dbReference>
<keyword evidence="2 11" id="KW-0813">Transport</keyword>
<comment type="cofactor">
    <cofactor evidence="11 12">
        <name>FAD</name>
        <dbReference type="ChEBI" id="CHEBI:57692"/>
    </cofactor>
    <text evidence="11 12">Binds 1 FAD per subunit.</text>
</comment>
<dbReference type="GO" id="GO:0050660">
    <property type="term" value="F:flavin adenine dinucleotide binding"/>
    <property type="evidence" value="ECO:0007669"/>
    <property type="project" value="InterPro"/>
</dbReference>
<dbReference type="GO" id="GO:0016491">
    <property type="term" value="F:oxidoreductase activity"/>
    <property type="evidence" value="ECO:0007669"/>
    <property type="project" value="InterPro"/>
</dbReference>
<dbReference type="OrthoDB" id="9789468at2"/>
<comment type="similarity">
    <text evidence="1 11">Belongs to the PyrK family.</text>
</comment>
<dbReference type="InterPro" id="IPR012165">
    <property type="entry name" value="Cyt_c3_hydrogenase_gsu"/>
</dbReference>
<evidence type="ECO:0000259" key="14">
    <source>
        <dbReference type="PROSITE" id="PS51384"/>
    </source>
</evidence>
<dbReference type="GO" id="GO:0046872">
    <property type="term" value="F:metal ion binding"/>
    <property type="evidence" value="ECO:0007669"/>
    <property type="project" value="UniProtKB-KW"/>
</dbReference>
<dbReference type="SUPFAM" id="SSF63380">
    <property type="entry name" value="Riboflavin synthase domain-like"/>
    <property type="match status" value="1"/>
</dbReference>
<dbReference type="InterPro" id="IPR050353">
    <property type="entry name" value="PyrK_electron_transfer"/>
</dbReference>
<evidence type="ECO:0000256" key="13">
    <source>
        <dbReference type="PIRSR" id="PIRSR006816-2"/>
    </source>
</evidence>
<comment type="function">
    <text evidence="11">Responsible for channeling the electrons from the oxidation of dihydroorotate from the FMN redox center in the PyrD type B subunit to the ultimate electron acceptor NAD(+).</text>
</comment>
<dbReference type="GO" id="GO:0009055">
    <property type="term" value="F:electron transfer activity"/>
    <property type="evidence" value="ECO:0007669"/>
    <property type="project" value="UniProtKB-UniRule"/>
</dbReference>
<dbReference type="PANTHER" id="PTHR43513:SF3">
    <property type="entry name" value="DIHYDROOROTATE DEHYDROGENASE B (NAD(+)), ELECTRON TRANSFER SUBUNIT-RELATED"/>
    <property type="match status" value="1"/>
</dbReference>
<keyword evidence="9 11" id="KW-0408">Iron</keyword>
<evidence type="ECO:0000256" key="11">
    <source>
        <dbReference type="HAMAP-Rule" id="MF_01211"/>
    </source>
</evidence>
<feature type="domain" description="FAD-binding FR-type" evidence="14">
    <location>
        <begin position="3"/>
        <end position="97"/>
    </location>
</feature>
<dbReference type="SUPFAM" id="SSF52343">
    <property type="entry name" value="Ferredoxin reductase-like, C-terminal NADP-linked domain"/>
    <property type="match status" value="1"/>
</dbReference>
<dbReference type="GO" id="GO:0051537">
    <property type="term" value="F:2 iron, 2 sulfur cluster binding"/>
    <property type="evidence" value="ECO:0007669"/>
    <property type="project" value="UniProtKB-KW"/>
</dbReference>
<feature type="binding site" evidence="11 13">
    <location>
        <position position="216"/>
    </location>
    <ligand>
        <name>[2Fe-2S] cluster</name>
        <dbReference type="ChEBI" id="CHEBI:190135"/>
    </ligand>
</feature>
<keyword evidence="3 11" id="KW-0285">Flavoprotein</keyword>
<dbReference type="Gene3D" id="2.40.30.10">
    <property type="entry name" value="Translation factors"/>
    <property type="match status" value="1"/>
</dbReference>
<dbReference type="UniPathway" id="UPA00070">
    <property type="reaction ID" value="UER00945"/>
</dbReference>
<feature type="binding site" evidence="11 13">
    <location>
        <position position="231"/>
    </location>
    <ligand>
        <name>[2Fe-2S] cluster</name>
        <dbReference type="ChEBI" id="CHEBI:190135"/>
    </ligand>
</feature>
<evidence type="ECO:0000256" key="1">
    <source>
        <dbReference type="ARBA" id="ARBA00006422"/>
    </source>
</evidence>
<dbReference type="NCBIfam" id="NF000798">
    <property type="entry name" value="PRK00054.1-3"/>
    <property type="match status" value="1"/>
</dbReference>
<evidence type="ECO:0000256" key="4">
    <source>
        <dbReference type="ARBA" id="ARBA00022714"/>
    </source>
</evidence>
<evidence type="ECO:0000313" key="16">
    <source>
        <dbReference type="Proteomes" id="UP000037267"/>
    </source>
</evidence>
<dbReference type="HAMAP" id="MF_01211">
    <property type="entry name" value="DHODB_Fe_S_bind"/>
    <property type="match status" value="1"/>
</dbReference>
<dbReference type="InterPro" id="IPR039261">
    <property type="entry name" value="FNR_nucleotide-bd"/>
</dbReference>
<evidence type="ECO:0000256" key="10">
    <source>
        <dbReference type="ARBA" id="ARBA00023014"/>
    </source>
</evidence>
<dbReference type="Proteomes" id="UP000037267">
    <property type="component" value="Unassembled WGS sequence"/>
</dbReference>
<dbReference type="Gene3D" id="3.40.50.80">
    <property type="entry name" value="Nucleotide-binding domain of ferredoxin-NADP reductase (FNR) module"/>
    <property type="match status" value="1"/>
</dbReference>
<dbReference type="InterPro" id="IPR019480">
    <property type="entry name" value="Dihydroorotate_DH_Fe-S-bd"/>
</dbReference>
<comment type="subunit">
    <text evidence="11">Heterotetramer of 2 PyrK and 2 PyrD type B subunits.</text>
</comment>
<organism evidence="15 16">
    <name type="scientific">Gottschalkia purinilytica</name>
    <name type="common">Clostridium purinilyticum</name>
    <dbReference type="NCBI Taxonomy" id="1503"/>
    <lineage>
        <taxon>Bacteria</taxon>
        <taxon>Bacillati</taxon>
        <taxon>Bacillota</taxon>
        <taxon>Tissierellia</taxon>
        <taxon>Tissierellales</taxon>
        <taxon>Gottschalkiaceae</taxon>
        <taxon>Gottschalkia</taxon>
    </lineage>
</organism>
<name>A0A0L0W6Q3_GOTPU</name>
<evidence type="ECO:0000256" key="6">
    <source>
        <dbReference type="ARBA" id="ARBA00022827"/>
    </source>
</evidence>
<gene>
    <name evidence="11 15" type="primary">pyrK</name>
    <name evidence="15" type="ORF">CLPU_21c00220</name>
</gene>
<comment type="cofactor">
    <cofactor evidence="13">
        <name>[2Fe-2S] cluster</name>
        <dbReference type="ChEBI" id="CHEBI:190135"/>
    </cofactor>
    <text evidence="13">Binds 1 [2Fe-2S] cluster per subunit.</text>
</comment>
<comment type="caution">
    <text evidence="15">The sequence shown here is derived from an EMBL/GenBank/DDBJ whole genome shotgun (WGS) entry which is preliminary data.</text>
</comment>
<keyword evidence="8 11" id="KW-0249">Electron transport</keyword>
<dbReference type="PATRIC" id="fig|1503.3.peg.1322"/>
<evidence type="ECO:0000256" key="9">
    <source>
        <dbReference type="ARBA" id="ARBA00023004"/>
    </source>
</evidence>
<evidence type="ECO:0000256" key="7">
    <source>
        <dbReference type="ARBA" id="ARBA00022975"/>
    </source>
</evidence>
<comment type="caution">
    <text evidence="11">Lacks conserved residue(s) required for the propagation of feature annotation.</text>
</comment>
<comment type="cofactor">
    <cofactor evidence="11">
        <name>[2Fe-2S] cluster</name>
        <dbReference type="ChEBI" id="CHEBI:190135"/>
    </cofactor>
    <text evidence="11">Binds 1 [2Fe-2S] cluster per subunit.</text>
</comment>
<keyword evidence="4 11" id="KW-0001">2Fe-2S</keyword>
<keyword evidence="10 11" id="KW-0411">Iron-sulfur</keyword>
<evidence type="ECO:0000256" key="12">
    <source>
        <dbReference type="PIRSR" id="PIRSR006816-1"/>
    </source>
</evidence>
<keyword evidence="5 11" id="KW-0479">Metal-binding</keyword>
<proteinExistence type="inferred from homology"/>
<dbReference type="STRING" id="1503.CLPU_21c00220"/>
<comment type="pathway">
    <text evidence="11">Pyrimidine metabolism; UMP biosynthesis via de novo pathway; orotate from (S)-dihydroorotate (NAD(+) route): step 1/1.</text>
</comment>
<evidence type="ECO:0000256" key="5">
    <source>
        <dbReference type="ARBA" id="ARBA00022723"/>
    </source>
</evidence>
<evidence type="ECO:0000313" key="15">
    <source>
        <dbReference type="EMBL" id="KNF07204.1"/>
    </source>
</evidence>
<dbReference type="InterPro" id="IPR037117">
    <property type="entry name" value="Dihydroorotate_DH_ele_sf"/>
</dbReference>
<feature type="binding site" evidence="11 12">
    <location>
        <begin position="72"/>
        <end position="73"/>
    </location>
    <ligand>
        <name>FAD</name>
        <dbReference type="ChEBI" id="CHEBI:57692"/>
    </ligand>
</feature>
<sequence>MSSKYSKQTVFENIEIAKNIFKMTISGDYNVKPGQFYMLRSWGIDPFLSRPISIHDVNENGIVFLYEVRGEGTRLFSTLRKGDSIELLGPIGNGFDIENIKGKVAMITGGIGIAPLYYTVKELKDCTVDFYAGFRDEIYSVDYIKEYTNDVKISTNTGSHGHKGLIIDIFNPKEYEVVLCCGPTPMMEKVTEICNEANIPAYVSLESHMACGVGACLGCTCKTTRGRERICKEGPVFLGKDVFLDA</sequence>
<accession>A0A0L0W6Q3</accession>
<dbReference type="RefSeq" id="WP_050378665.1">
    <property type="nucleotide sequence ID" value="NZ_LGSS01000021.1"/>
</dbReference>
<dbReference type="PIRSF" id="PIRSF006816">
    <property type="entry name" value="Cyc3_hyd_g"/>
    <property type="match status" value="1"/>
</dbReference>
<keyword evidence="16" id="KW-1185">Reference proteome</keyword>
<keyword evidence="7 11" id="KW-0665">Pyrimidine biosynthesis</keyword>
<dbReference type="Gene3D" id="2.10.240.10">
    <property type="entry name" value="Dihydroorotate dehydrogenase, electron transfer subunit"/>
    <property type="match status" value="1"/>
</dbReference>
<evidence type="ECO:0000256" key="2">
    <source>
        <dbReference type="ARBA" id="ARBA00022448"/>
    </source>
</evidence>
<protein>
    <recommendedName>
        <fullName evidence="11">Dihydroorotate dehydrogenase B (NAD(+)), electron transfer subunit</fullName>
    </recommendedName>
    <alternativeName>
        <fullName evidence="11">Dihydroorotate oxidase B, electron transfer subunit</fullName>
    </alternativeName>
</protein>
<dbReference type="CDD" id="cd06218">
    <property type="entry name" value="DHOD_e_trans"/>
    <property type="match status" value="1"/>
</dbReference>
<feature type="binding site" evidence="11 13">
    <location>
        <position position="219"/>
    </location>
    <ligand>
        <name>[2Fe-2S] cluster</name>
        <dbReference type="ChEBI" id="CHEBI:190135"/>
    </ligand>
</feature>
<dbReference type="InterPro" id="IPR017938">
    <property type="entry name" value="Riboflavin_synthase-like_b-brl"/>
</dbReference>
<dbReference type="PANTHER" id="PTHR43513">
    <property type="entry name" value="DIHYDROOROTATE DEHYDROGENASE B (NAD(+)), ELECTRON TRANSFER SUBUNIT"/>
    <property type="match status" value="1"/>
</dbReference>
<dbReference type="InterPro" id="IPR023455">
    <property type="entry name" value="Dihydroorotate_DHASE_ETsu"/>
</dbReference>
<keyword evidence="6 11" id="KW-0274">FAD</keyword>
<feature type="binding site" evidence="11 12">
    <location>
        <begin position="50"/>
        <end position="53"/>
    </location>
    <ligand>
        <name>FAD</name>
        <dbReference type="ChEBI" id="CHEBI:57692"/>
    </ligand>
</feature>
<dbReference type="EMBL" id="LGSS01000021">
    <property type="protein sequence ID" value="KNF07204.1"/>
    <property type="molecule type" value="Genomic_DNA"/>
</dbReference>
<dbReference type="InterPro" id="IPR017927">
    <property type="entry name" value="FAD-bd_FR_type"/>
</dbReference>
<dbReference type="Pfam" id="PF10418">
    <property type="entry name" value="DHODB_Fe-S_bind"/>
    <property type="match status" value="1"/>
</dbReference>
<evidence type="ECO:0000256" key="3">
    <source>
        <dbReference type="ARBA" id="ARBA00022630"/>
    </source>
</evidence>
<dbReference type="GO" id="GO:0044205">
    <property type="term" value="P:'de novo' UMP biosynthetic process"/>
    <property type="evidence" value="ECO:0007669"/>
    <property type="project" value="UniProtKB-UniRule"/>
</dbReference>
<dbReference type="AlphaFoldDB" id="A0A0L0W6Q3"/>
<evidence type="ECO:0000256" key="8">
    <source>
        <dbReference type="ARBA" id="ARBA00022982"/>
    </source>
</evidence>
<feature type="binding site" evidence="11 13">
    <location>
        <position position="211"/>
    </location>
    <ligand>
        <name>[2Fe-2S] cluster</name>
        <dbReference type="ChEBI" id="CHEBI:190135"/>
    </ligand>
</feature>